<keyword evidence="12" id="KW-0812">Transmembrane</keyword>
<dbReference type="GO" id="GO:0006589">
    <property type="term" value="P:octopamine biosynthetic process"/>
    <property type="evidence" value="ECO:0007669"/>
    <property type="project" value="TreeGrafter"/>
</dbReference>
<dbReference type="FunFam" id="2.60.120.230:FF:000001">
    <property type="entry name" value="Monooxygenase, DBH-like 1"/>
    <property type="match status" value="1"/>
</dbReference>
<evidence type="ECO:0000256" key="6">
    <source>
        <dbReference type="ARBA" id="ARBA00023002"/>
    </source>
</evidence>
<evidence type="ECO:0000256" key="11">
    <source>
        <dbReference type="ARBA" id="ARBA00023180"/>
    </source>
</evidence>
<dbReference type="SUPFAM" id="SSF49742">
    <property type="entry name" value="PHM/PNGase F"/>
    <property type="match status" value="2"/>
</dbReference>
<dbReference type="PANTHER" id="PTHR10157:SF23">
    <property type="entry name" value="MOXD1 HOMOLOG 1"/>
    <property type="match status" value="1"/>
</dbReference>
<keyword evidence="9 12" id="KW-0472">Membrane</keyword>
<comment type="similarity">
    <text evidence="3">Belongs to the copper type II ascorbate-dependent monooxygenase family.</text>
</comment>
<keyword evidence="10" id="KW-1015">Disulfide bond</keyword>
<dbReference type="CDD" id="cd09631">
    <property type="entry name" value="DOMON_DOH"/>
    <property type="match status" value="1"/>
</dbReference>
<evidence type="ECO:0000256" key="9">
    <source>
        <dbReference type="ARBA" id="ARBA00023136"/>
    </source>
</evidence>
<dbReference type="Proteomes" id="UP001159428">
    <property type="component" value="Unassembled WGS sequence"/>
</dbReference>
<gene>
    <name evidence="14" type="ORF">PMEA_00017064</name>
</gene>
<dbReference type="AlphaFoldDB" id="A0AAU9VUX4"/>
<organism evidence="14 15">
    <name type="scientific">Pocillopora meandrina</name>
    <dbReference type="NCBI Taxonomy" id="46732"/>
    <lineage>
        <taxon>Eukaryota</taxon>
        <taxon>Metazoa</taxon>
        <taxon>Cnidaria</taxon>
        <taxon>Anthozoa</taxon>
        <taxon>Hexacorallia</taxon>
        <taxon>Scleractinia</taxon>
        <taxon>Astrocoeniina</taxon>
        <taxon>Pocilloporidae</taxon>
        <taxon>Pocillopora</taxon>
    </lineage>
</organism>
<dbReference type="InterPro" id="IPR024548">
    <property type="entry name" value="Cu2_monoox_C"/>
</dbReference>
<evidence type="ECO:0000256" key="1">
    <source>
        <dbReference type="ARBA" id="ARBA00001973"/>
    </source>
</evidence>
<dbReference type="InterPro" id="IPR000323">
    <property type="entry name" value="Cu2_ascorb_mOase_N"/>
</dbReference>
<keyword evidence="11" id="KW-0325">Glycoprotein</keyword>
<dbReference type="Pfam" id="PF03351">
    <property type="entry name" value="DOMON"/>
    <property type="match status" value="1"/>
</dbReference>
<dbReference type="GO" id="GO:0042421">
    <property type="term" value="P:norepinephrine biosynthetic process"/>
    <property type="evidence" value="ECO:0007669"/>
    <property type="project" value="TreeGrafter"/>
</dbReference>
<dbReference type="GO" id="GO:0005615">
    <property type="term" value="C:extracellular space"/>
    <property type="evidence" value="ECO:0007669"/>
    <property type="project" value="TreeGrafter"/>
</dbReference>
<dbReference type="InterPro" id="IPR008977">
    <property type="entry name" value="PHM/PNGase_F_dom_sf"/>
</dbReference>
<dbReference type="Gene3D" id="2.60.40.1210">
    <property type="entry name" value="Cellobiose dehydrogenase, cytochrome domain"/>
    <property type="match status" value="1"/>
</dbReference>
<keyword evidence="12" id="KW-1133">Transmembrane helix</keyword>
<proteinExistence type="inferred from homology"/>
<evidence type="ECO:0000256" key="3">
    <source>
        <dbReference type="ARBA" id="ARBA00010676"/>
    </source>
</evidence>
<dbReference type="Gene3D" id="2.60.120.230">
    <property type="match status" value="1"/>
</dbReference>
<evidence type="ECO:0000256" key="12">
    <source>
        <dbReference type="SAM" id="Phobius"/>
    </source>
</evidence>
<dbReference type="FunFam" id="2.60.120.310:FF:000004">
    <property type="entry name" value="DBH-like monooxygenase protein 1"/>
    <property type="match status" value="1"/>
</dbReference>
<dbReference type="InterPro" id="IPR014784">
    <property type="entry name" value="Cu2_ascorb_mOase-like_C"/>
</dbReference>
<dbReference type="PRINTS" id="PR00767">
    <property type="entry name" value="DBMONOXGNASE"/>
</dbReference>
<comment type="caution">
    <text evidence="14">The sequence shown here is derived from an EMBL/GenBank/DDBJ whole genome shotgun (WGS) entry which is preliminary data.</text>
</comment>
<protein>
    <recommendedName>
        <fullName evidence="13">DOMON domain-containing protein</fullName>
    </recommendedName>
</protein>
<feature type="domain" description="DOMON" evidence="13">
    <location>
        <begin position="50"/>
        <end position="166"/>
    </location>
</feature>
<dbReference type="PANTHER" id="PTHR10157">
    <property type="entry name" value="DOPAMINE BETA HYDROXYLASE RELATED"/>
    <property type="match status" value="1"/>
</dbReference>
<evidence type="ECO:0000259" key="13">
    <source>
        <dbReference type="PROSITE" id="PS50836"/>
    </source>
</evidence>
<dbReference type="InterPro" id="IPR005018">
    <property type="entry name" value="DOMON_domain"/>
</dbReference>
<dbReference type="InterPro" id="IPR028460">
    <property type="entry name" value="Tbh/DBH"/>
</dbReference>
<dbReference type="GO" id="GO:0030667">
    <property type="term" value="C:secretory granule membrane"/>
    <property type="evidence" value="ECO:0007669"/>
    <property type="project" value="TreeGrafter"/>
</dbReference>
<dbReference type="EMBL" id="CALNXJ010000003">
    <property type="protein sequence ID" value="CAH3036705.1"/>
    <property type="molecule type" value="Genomic_DNA"/>
</dbReference>
<dbReference type="PROSITE" id="PS50836">
    <property type="entry name" value="DOMON"/>
    <property type="match status" value="1"/>
</dbReference>
<evidence type="ECO:0000256" key="10">
    <source>
        <dbReference type="ARBA" id="ARBA00023157"/>
    </source>
</evidence>
<dbReference type="Pfam" id="PF01082">
    <property type="entry name" value="Cu2_monooxygen"/>
    <property type="match status" value="1"/>
</dbReference>
<dbReference type="Pfam" id="PF03712">
    <property type="entry name" value="Cu2_monoox_C"/>
    <property type="match status" value="1"/>
</dbReference>
<evidence type="ECO:0000256" key="5">
    <source>
        <dbReference type="ARBA" id="ARBA00022729"/>
    </source>
</evidence>
<keyword evidence="6" id="KW-0560">Oxidoreductase</keyword>
<dbReference type="InterPro" id="IPR045266">
    <property type="entry name" value="DOH_DOMON"/>
</dbReference>
<dbReference type="GO" id="GO:0005507">
    <property type="term" value="F:copper ion binding"/>
    <property type="evidence" value="ECO:0007669"/>
    <property type="project" value="InterPro"/>
</dbReference>
<keyword evidence="7" id="KW-0186">Copper</keyword>
<dbReference type="GO" id="GO:0004500">
    <property type="term" value="F:dopamine beta-monooxygenase activity"/>
    <property type="evidence" value="ECO:0007669"/>
    <property type="project" value="InterPro"/>
</dbReference>
<evidence type="ECO:0000313" key="14">
    <source>
        <dbReference type="EMBL" id="CAH3036705.1"/>
    </source>
</evidence>
<dbReference type="FunFam" id="2.60.40.1210:FF:000001">
    <property type="entry name" value="Monooxygenase, DBH-like 1, like"/>
    <property type="match status" value="1"/>
</dbReference>
<comment type="subcellular location">
    <subcellularLocation>
        <location evidence="2">Membrane</location>
    </subcellularLocation>
</comment>
<dbReference type="SUPFAM" id="SSF49344">
    <property type="entry name" value="CBD9-like"/>
    <property type="match status" value="1"/>
</dbReference>
<comment type="cofactor">
    <cofactor evidence="1">
        <name>Cu(2+)</name>
        <dbReference type="ChEBI" id="CHEBI:29036"/>
    </cofactor>
</comment>
<dbReference type="SMART" id="SM00664">
    <property type="entry name" value="DoH"/>
    <property type="match status" value="1"/>
</dbReference>
<dbReference type="InterPro" id="IPR000945">
    <property type="entry name" value="DBH-like"/>
</dbReference>
<keyword evidence="4" id="KW-0479">Metal-binding</keyword>
<accession>A0AAU9VUX4</accession>
<keyword evidence="8" id="KW-0503">Monooxygenase</keyword>
<name>A0AAU9VUX4_9CNID</name>
<evidence type="ECO:0000256" key="8">
    <source>
        <dbReference type="ARBA" id="ARBA00023033"/>
    </source>
</evidence>
<sequence length="617" mass="70045">MVANRLVMIKLGCLKEMYLSVLVVLSVLVSARAAVLSSEYAHYAALDPKELMKLYWTVDWDKETVSFAVEAATTGWVGFGISSGNGKMVGSDMVIGWVKDSKGYLTDRFADAESLPPLDWQKNYDLTGWEETDSKTVLKFKRKFDTCDPKDRKIEQGTTKVVFAYHTEDPKSENNIKKHTFRGSRSILLLNNLDKKTVDEKGWKQFDVFSYNVTIPKKHTTYWCSLVKIPEIRGKHHITKFEPVIKKGNEGIVHHLVVYACPGNYNDSHYGSGYDCEDPNMPLRECFGSQIVVAAWGVGGEAFYYPTHTGYPIGTEDSPNNYYLELHYDNPENIEGRKDNSGVRFYYTPHLRDYDAGTMTVGEAVTSYMVIPPQQESWLTKGYCPKECYQKTLESTTLPEKGIKVFASFPHTHLQGRATWTKHVRNGVELPEIVRDDNYDFNFQDIQILRKEVHVKPGDDLIHYCKYQTMNRDKLVMGGIATSQEMCLNFLFYYPKVSNATLNCISLQRDPVQDFIRSNIASLNVTSEWSNPLVGANVTWTKEMATDLQRRYNEAETFLVPCLWGKIPGNRLSVPKITRSLPPKESKCDQPAAAASAMVTASCSLFLSLLMVYLMLL</sequence>
<keyword evidence="5" id="KW-0732">Signal</keyword>
<evidence type="ECO:0000256" key="7">
    <source>
        <dbReference type="ARBA" id="ARBA00023008"/>
    </source>
</evidence>
<evidence type="ECO:0000256" key="2">
    <source>
        <dbReference type="ARBA" id="ARBA00004370"/>
    </source>
</evidence>
<feature type="transmembrane region" description="Helical" evidence="12">
    <location>
        <begin position="592"/>
        <end position="616"/>
    </location>
</feature>
<keyword evidence="15" id="KW-1185">Reference proteome</keyword>
<reference evidence="14 15" key="1">
    <citation type="submission" date="2022-05" db="EMBL/GenBank/DDBJ databases">
        <authorList>
            <consortium name="Genoscope - CEA"/>
            <person name="William W."/>
        </authorList>
    </citation>
    <scope>NUCLEOTIDE SEQUENCE [LARGE SCALE GENOMIC DNA]</scope>
</reference>
<dbReference type="Gene3D" id="2.60.120.310">
    <property type="entry name" value="Copper type II, ascorbate-dependent monooxygenase, N-terminal domain"/>
    <property type="match status" value="1"/>
</dbReference>
<dbReference type="InterPro" id="IPR036939">
    <property type="entry name" value="Cu2_ascorb_mOase_N_sf"/>
</dbReference>
<dbReference type="GO" id="GO:0042420">
    <property type="term" value="P:dopamine catabolic process"/>
    <property type="evidence" value="ECO:0007669"/>
    <property type="project" value="TreeGrafter"/>
</dbReference>
<evidence type="ECO:0000256" key="4">
    <source>
        <dbReference type="ARBA" id="ARBA00022723"/>
    </source>
</evidence>
<evidence type="ECO:0000313" key="15">
    <source>
        <dbReference type="Proteomes" id="UP001159428"/>
    </source>
</evidence>